<sequence>MRARLVEPLPDRPALIRPAELLTTAPAAVARWTLSASPVHPPTQHTRPTRHARAVHHVRLSPGVDVLDLVTTLRDRGHPASPNHVLAGQPLYFGGPQGAPSPAPAVPYEPGPPSGVTIAVLDTGVVPHPWLMPWYRDDAADTPDADGDGGLDTQAGHGTFVCGLILRRDPGVRLRAVRLLDSDGVADEAALLRALTRLCAERVDILNLSFGGYTFDDRPPLGLAEALAGFPAVVACAGNTGRSRPFWPAALPGIVAVGALDGNVRASFSAYGPWVDACAQGVGLASSFVEFGEFHGYATWSGSSFACATVVGALARLCRELPPTQAVRHLLSDGRRIPDLGVSIA</sequence>
<protein>
    <recommendedName>
        <fullName evidence="6">Peptidase S8/S53 domain-containing protein</fullName>
    </recommendedName>
</protein>
<evidence type="ECO:0000256" key="3">
    <source>
        <dbReference type="ARBA" id="ARBA00022801"/>
    </source>
</evidence>
<keyword evidence="4 5" id="KW-0720">Serine protease</keyword>
<dbReference type="PROSITE" id="PS00136">
    <property type="entry name" value="SUBTILASE_ASP"/>
    <property type="match status" value="1"/>
</dbReference>
<proteinExistence type="inferred from homology"/>
<dbReference type="Pfam" id="PF00082">
    <property type="entry name" value="Peptidase_S8"/>
    <property type="match status" value="1"/>
</dbReference>
<evidence type="ECO:0000256" key="2">
    <source>
        <dbReference type="ARBA" id="ARBA00022670"/>
    </source>
</evidence>
<dbReference type="InterPro" id="IPR036852">
    <property type="entry name" value="Peptidase_S8/S53_dom_sf"/>
</dbReference>
<dbReference type="PROSITE" id="PS51892">
    <property type="entry name" value="SUBTILASE"/>
    <property type="match status" value="1"/>
</dbReference>
<feature type="domain" description="Peptidase S8/S53" evidence="6">
    <location>
        <begin position="114"/>
        <end position="322"/>
    </location>
</feature>
<dbReference type="PANTHER" id="PTHR43806">
    <property type="entry name" value="PEPTIDASE S8"/>
    <property type="match status" value="1"/>
</dbReference>
<evidence type="ECO:0000256" key="4">
    <source>
        <dbReference type="ARBA" id="ARBA00022825"/>
    </source>
</evidence>
<dbReference type="PANTHER" id="PTHR43806:SF11">
    <property type="entry name" value="CEREVISIN-RELATED"/>
    <property type="match status" value="1"/>
</dbReference>
<dbReference type="Gene3D" id="3.40.50.200">
    <property type="entry name" value="Peptidase S8/S53 domain"/>
    <property type="match status" value="1"/>
</dbReference>
<evidence type="ECO:0000313" key="8">
    <source>
        <dbReference type="Proteomes" id="UP000610966"/>
    </source>
</evidence>
<dbReference type="CDD" id="cd00306">
    <property type="entry name" value="Peptidases_S8_S53"/>
    <property type="match status" value="1"/>
</dbReference>
<dbReference type="EMBL" id="BOOG01000038">
    <property type="protein sequence ID" value="GIH71652.1"/>
    <property type="molecule type" value="Genomic_DNA"/>
</dbReference>
<keyword evidence="3 5" id="KW-0378">Hydrolase</keyword>
<feature type="active site" description="Charge relay system" evidence="5">
    <location>
        <position position="304"/>
    </location>
</feature>
<feature type="active site" description="Charge relay system" evidence="5">
    <location>
        <position position="157"/>
    </location>
</feature>
<evidence type="ECO:0000256" key="1">
    <source>
        <dbReference type="ARBA" id="ARBA00011073"/>
    </source>
</evidence>
<dbReference type="AlphaFoldDB" id="A0A8J3RD36"/>
<reference evidence="7" key="1">
    <citation type="submission" date="2021-01" db="EMBL/GenBank/DDBJ databases">
        <title>Whole genome shotgun sequence of Sphaerimonospora thailandensis NBRC 107569.</title>
        <authorList>
            <person name="Komaki H."/>
            <person name="Tamura T."/>
        </authorList>
    </citation>
    <scope>NUCLEOTIDE SEQUENCE</scope>
    <source>
        <strain evidence="7">NBRC 107569</strain>
    </source>
</reference>
<dbReference type="InterPro" id="IPR015500">
    <property type="entry name" value="Peptidase_S8_subtilisin-rel"/>
</dbReference>
<keyword evidence="2 5" id="KW-0645">Protease</keyword>
<evidence type="ECO:0000313" key="7">
    <source>
        <dbReference type="EMBL" id="GIH71652.1"/>
    </source>
</evidence>
<dbReference type="Proteomes" id="UP000610966">
    <property type="component" value="Unassembled WGS sequence"/>
</dbReference>
<gene>
    <name evidence="7" type="ORF">Mth01_39050</name>
</gene>
<evidence type="ECO:0000256" key="5">
    <source>
        <dbReference type="PROSITE-ProRule" id="PRU01240"/>
    </source>
</evidence>
<accession>A0A8J3RD36</accession>
<evidence type="ECO:0000259" key="6">
    <source>
        <dbReference type="Pfam" id="PF00082"/>
    </source>
</evidence>
<organism evidence="7 8">
    <name type="scientific">Sphaerimonospora thailandensis</name>
    <dbReference type="NCBI Taxonomy" id="795644"/>
    <lineage>
        <taxon>Bacteria</taxon>
        <taxon>Bacillati</taxon>
        <taxon>Actinomycetota</taxon>
        <taxon>Actinomycetes</taxon>
        <taxon>Streptosporangiales</taxon>
        <taxon>Streptosporangiaceae</taxon>
        <taxon>Sphaerimonospora</taxon>
    </lineage>
</organism>
<dbReference type="InterPro" id="IPR050131">
    <property type="entry name" value="Peptidase_S8_subtilisin-like"/>
</dbReference>
<dbReference type="InterPro" id="IPR023827">
    <property type="entry name" value="Peptidase_S8_Asp-AS"/>
</dbReference>
<dbReference type="InterPro" id="IPR000209">
    <property type="entry name" value="Peptidase_S8/S53_dom"/>
</dbReference>
<feature type="active site" description="Charge relay system" evidence="5">
    <location>
        <position position="122"/>
    </location>
</feature>
<comment type="similarity">
    <text evidence="1 5">Belongs to the peptidase S8 family.</text>
</comment>
<keyword evidence="8" id="KW-1185">Reference proteome</keyword>
<dbReference type="PRINTS" id="PR00723">
    <property type="entry name" value="SUBTILISIN"/>
</dbReference>
<comment type="caution">
    <text evidence="7">The sequence shown here is derived from an EMBL/GenBank/DDBJ whole genome shotgun (WGS) entry which is preliminary data.</text>
</comment>
<dbReference type="RefSeq" id="WP_204017350.1">
    <property type="nucleotide sequence ID" value="NZ_BOOG01000038.1"/>
</dbReference>
<dbReference type="SUPFAM" id="SSF52743">
    <property type="entry name" value="Subtilisin-like"/>
    <property type="match status" value="1"/>
</dbReference>
<dbReference type="GO" id="GO:0004252">
    <property type="term" value="F:serine-type endopeptidase activity"/>
    <property type="evidence" value="ECO:0007669"/>
    <property type="project" value="UniProtKB-UniRule"/>
</dbReference>
<name>A0A8J3RD36_9ACTN</name>
<dbReference type="GO" id="GO:0006508">
    <property type="term" value="P:proteolysis"/>
    <property type="evidence" value="ECO:0007669"/>
    <property type="project" value="UniProtKB-KW"/>
</dbReference>